<dbReference type="EMBL" id="JANDHW010000001">
    <property type="protein sequence ID" value="MCP9610783.1"/>
    <property type="molecule type" value="Genomic_DNA"/>
</dbReference>
<protein>
    <submittedName>
        <fullName evidence="3">Type IX secretion system sortase PorU</fullName>
    </submittedName>
</protein>
<sequence>MPYLSFSGIYFDLRTAKTVLKFIMCLWVFLFYSPTGKADNSDRYTNESVLNSGTWIKVKISESGIYQISYTDLQNWGFSQPEKVKIYGYGGAILPEDFTKPYIDDLPEIPVYRENNRILFYAQGTEKWTFGSKGFTFTKNPYSTAGYYFLTQNDSPEIPIETQPANDDASLSTITSYIDYALHKKELINISKSGRNFYGEDFKYNARQTFTFDIPGIVPDTDVDITAVFVAKSNNSSIVSIDHNGVKLSEKSIRGQTSNSDITYENGVAVSLTSKFKSNPNSPDNITVTFTGSNAKMARLDYILLNFQRELKLYGNSVLFHKTNIFNTKQRFSVNTGNADDVKIWDVTTPHTPISIECEKTGNYYNFCTTQPETRDYIAFRTSGTYPSPEFVGKVANQNLHGLERADLVILVPNEFKNEAERLAEFHRQHDNLSVLVVTPQPIYNEFSSGTPDATAIRRFMKMFYDRAGDNDSLKPLYLLLFGDGSYDNRHITEEWQSYNYPFLLTYQSENSLDERQSYVTDDYFGFLDDSEGRDVAADKLDLGIGRFPVRTLTEAANAVDKVISYATNTDYGTWKNDLCFVADDGNNGAHMELAENAIKEIVTDNPEFLCNKIYIDAYQRVVSSNGATYPDAKKKMMDMLNDGLLLINYSGHGNTTSWTAEKMLEMSDIKSLYLKRLPLFITATCDFSRFDDKATTGGEEIFLNPKGGGIALFTTTRVVYTNGNDTINKYMAANLFRHRNDGSRFRLGDIMKEAKCMFKNRDRNKLNFVLLGDPALKLTYPEYKLVVTEINGQPLTENSQDEILLKARSTVTIKGEVRNYSTGNKLSDYNGIISPRLFDSEVEIITHGNADGGTPFTFKERSNLLFTGNDSIKNGEFLFTFKMPREINYSMEPGLLNLYSNSSDGREAQGSCNAFRIGEYDDSAEEDFEGPEIINMYLNTEGIKDGGIVNETPVFFAEVKDPSGINISGIGIGHNMTLKIDNREDSEYILNNYFKPSTEVYGKGSVIYQMPELTAGDHTLLFKVWDIEGNSNEEEISFTVKPGLKPRIFDLKTQQNPVRDIARFYITTDRPNANIELSITICDLMGRKIWWYSDKGRSDLWTAPIIEWDLTDLSGRRVPPGIYIYRAVISTDTEKEATKSKKIVVLGQ</sequence>
<dbReference type="NCBIfam" id="NF033707">
    <property type="entry name" value="T9SS_sortase"/>
    <property type="match status" value="1"/>
</dbReference>
<gene>
    <name evidence="3" type="primary">porU</name>
    <name evidence="3" type="ORF">NMU02_01580</name>
</gene>
<dbReference type="SUPFAM" id="SSF52129">
    <property type="entry name" value="Caspase-like"/>
    <property type="match status" value="1"/>
</dbReference>
<dbReference type="Pfam" id="PF01364">
    <property type="entry name" value="Peptidase_C25"/>
    <property type="match status" value="1"/>
</dbReference>
<dbReference type="CDD" id="cd02258">
    <property type="entry name" value="Peptidase_C25_N"/>
    <property type="match status" value="1"/>
</dbReference>
<dbReference type="RefSeq" id="WP_255025364.1">
    <property type="nucleotide sequence ID" value="NZ_JANDHW010000001.1"/>
</dbReference>
<evidence type="ECO:0000313" key="3">
    <source>
        <dbReference type="EMBL" id="MCP9610783.1"/>
    </source>
</evidence>
<keyword evidence="1" id="KW-0732">Signal</keyword>
<name>A0ABT1MDS3_9BACT</name>
<organism evidence="3 4">
    <name type="scientific">Coprobacter tertius</name>
    <dbReference type="NCBI Taxonomy" id="2944915"/>
    <lineage>
        <taxon>Bacteria</taxon>
        <taxon>Pseudomonadati</taxon>
        <taxon>Bacteroidota</taxon>
        <taxon>Bacteroidia</taxon>
        <taxon>Bacteroidales</taxon>
        <taxon>Barnesiellaceae</taxon>
        <taxon>Coprobacter</taxon>
    </lineage>
</organism>
<keyword evidence="4" id="KW-1185">Reference proteome</keyword>
<accession>A0ABT1MDS3</accession>
<proteinExistence type="predicted"/>
<feature type="domain" description="Gingipain" evidence="2">
    <location>
        <begin position="409"/>
        <end position="779"/>
    </location>
</feature>
<dbReference type="InterPro" id="IPR029031">
    <property type="entry name" value="Gingipain_N_sf"/>
</dbReference>
<dbReference type="Gene3D" id="3.40.50.1460">
    <property type="match status" value="1"/>
</dbReference>
<dbReference type="Gene3D" id="3.40.50.10390">
    <property type="entry name" value="Gingipain r, domain 1"/>
    <property type="match status" value="1"/>
</dbReference>
<evidence type="ECO:0000259" key="2">
    <source>
        <dbReference type="Pfam" id="PF01364"/>
    </source>
</evidence>
<dbReference type="InterPro" id="IPR001769">
    <property type="entry name" value="Gingipain"/>
</dbReference>
<comment type="caution">
    <text evidence="3">The sequence shown here is derived from an EMBL/GenBank/DDBJ whole genome shotgun (WGS) entry which is preliminary data.</text>
</comment>
<dbReference type="InterPro" id="IPR029030">
    <property type="entry name" value="Caspase-like_dom_sf"/>
</dbReference>
<dbReference type="Proteomes" id="UP001205603">
    <property type="component" value="Unassembled WGS sequence"/>
</dbReference>
<dbReference type="Gene3D" id="2.60.40.4070">
    <property type="match status" value="1"/>
</dbReference>
<reference evidence="3 4" key="1">
    <citation type="submission" date="2022-07" db="EMBL/GenBank/DDBJ databases">
        <title>Fecal culturing of patients with breast cancer.</title>
        <authorList>
            <person name="Teng N.M.Y."/>
            <person name="Kiu R."/>
            <person name="Evans R."/>
            <person name="Baker D.J."/>
            <person name="Zenner C."/>
            <person name="Robinson S.D."/>
            <person name="Hall L.J."/>
        </authorList>
    </citation>
    <scope>NUCLEOTIDE SEQUENCE [LARGE SCALE GENOMIC DNA]</scope>
    <source>
        <strain evidence="3 4">LH1063</strain>
    </source>
</reference>
<evidence type="ECO:0000313" key="4">
    <source>
        <dbReference type="Proteomes" id="UP001205603"/>
    </source>
</evidence>
<evidence type="ECO:0000256" key="1">
    <source>
        <dbReference type="ARBA" id="ARBA00022729"/>
    </source>
</evidence>